<feature type="domain" description="Gamma-glutamylcyclotransferase AIG2-like" evidence="1">
    <location>
        <begin position="3"/>
        <end position="121"/>
    </location>
</feature>
<dbReference type="Pfam" id="PF13772">
    <property type="entry name" value="AIG2_2"/>
    <property type="match status" value="1"/>
</dbReference>
<protein>
    <recommendedName>
        <fullName evidence="1">Gamma-glutamylcyclotransferase AIG2-like domain-containing protein</fullName>
    </recommendedName>
</protein>
<dbReference type="InterPro" id="IPR036568">
    <property type="entry name" value="GGCT-like_sf"/>
</dbReference>
<dbReference type="SUPFAM" id="SSF110857">
    <property type="entry name" value="Gamma-glutamyl cyclotransferase-like"/>
    <property type="match status" value="2"/>
</dbReference>
<comment type="caution">
    <text evidence="2">The sequence shown here is derived from an EMBL/GenBank/DDBJ whole genome shotgun (WGS) entry which is preliminary data.</text>
</comment>
<accession>A0A0C2VTV4</accession>
<dbReference type="Proteomes" id="UP000031972">
    <property type="component" value="Unassembled WGS sequence"/>
</dbReference>
<keyword evidence="3" id="KW-1185">Reference proteome</keyword>
<evidence type="ECO:0000259" key="1">
    <source>
        <dbReference type="Pfam" id="PF06094"/>
    </source>
</evidence>
<dbReference type="OrthoDB" id="8538589at2"/>
<dbReference type="EMBL" id="JXRR01000014">
    <property type="protein sequence ID" value="KIL47856.1"/>
    <property type="molecule type" value="Genomic_DNA"/>
</dbReference>
<reference evidence="2 3" key="1">
    <citation type="submission" date="2015-01" db="EMBL/GenBank/DDBJ databases">
        <title>Jeotgalibacillus campisalis genome sequencing.</title>
        <authorList>
            <person name="Goh K.M."/>
            <person name="Chan K.-G."/>
            <person name="Yaakop A.S."/>
            <person name="Ee R."/>
            <person name="Gan H.M."/>
            <person name="Chan C.S."/>
        </authorList>
    </citation>
    <scope>NUCLEOTIDE SEQUENCE [LARGE SCALE GENOMIC DNA]</scope>
    <source>
        <strain evidence="2 3">SF-57</strain>
    </source>
</reference>
<evidence type="ECO:0000313" key="3">
    <source>
        <dbReference type="Proteomes" id="UP000031972"/>
    </source>
</evidence>
<evidence type="ECO:0000313" key="2">
    <source>
        <dbReference type="EMBL" id="KIL47856.1"/>
    </source>
</evidence>
<dbReference type="InterPro" id="IPR009288">
    <property type="entry name" value="AIG2-like_dom"/>
</dbReference>
<dbReference type="Gene3D" id="3.10.490.10">
    <property type="entry name" value="Gamma-glutamyl cyclotransferase-like"/>
    <property type="match status" value="2"/>
</dbReference>
<organism evidence="2 3">
    <name type="scientific">Jeotgalibacillus campisalis</name>
    <dbReference type="NCBI Taxonomy" id="220754"/>
    <lineage>
        <taxon>Bacteria</taxon>
        <taxon>Bacillati</taxon>
        <taxon>Bacillota</taxon>
        <taxon>Bacilli</taxon>
        <taxon>Bacillales</taxon>
        <taxon>Caryophanaceae</taxon>
        <taxon>Jeotgalibacillus</taxon>
    </lineage>
</organism>
<gene>
    <name evidence="2" type="ORF">KR50_20230</name>
</gene>
<dbReference type="PATRIC" id="fig|220754.4.peg.2043"/>
<dbReference type="AlphaFoldDB" id="A0A0C2VTV4"/>
<proteinExistence type="predicted"/>
<dbReference type="RefSeq" id="WP_041057729.1">
    <property type="nucleotide sequence ID" value="NZ_JXRR01000014.1"/>
</dbReference>
<dbReference type="InterPro" id="IPR013024">
    <property type="entry name" value="GGCT-like"/>
</dbReference>
<sequence length="284" mass="32630">MYIFVYGTLRKHGSNHQLIENEELIASQAWSTGNLYDSEEGYPYFIQKGPKRVYGEVYKIAKDKLLEIKNIHYPNSKSEKTFQTSTVSVRTDILGEIDCVTFVNKEEQVLGLFPLTYGDWLVHQELERDHHTYFAYGSCMDNERFKLAEVDHLFEDKIGGAQTDRLEMNYSLTVHDGGRANIIETGKQGEGVLYSVNKEAVEYLFTREGVYNGTYRPAFIDVVADNRLYQKSLTFIVLDPAEECAPPLHYATEIIRGSKGIVSEGYHTKLVYDLKRKFNLSMEE</sequence>
<dbReference type="CDD" id="cd06661">
    <property type="entry name" value="GGCT_like"/>
    <property type="match status" value="2"/>
</dbReference>
<dbReference type="Pfam" id="PF06094">
    <property type="entry name" value="GGACT"/>
    <property type="match status" value="1"/>
</dbReference>
<name>A0A0C2VTV4_9BACL</name>